<evidence type="ECO:0000256" key="2">
    <source>
        <dbReference type="ARBA" id="ARBA00008814"/>
    </source>
</evidence>
<sequence>MTRSLVRYGSALVAAAALALTACGGSSTEDAGSSASPSTEQSSSASFPLTFENADGTTTEIPAQPERIVSTAVTLTGGLLSFDAPVIASGAAANGKFFAQWADVATQHGVETLWSAGSVDLEAVIAQDPDLIVVAASGADSTKDNIADLQAIAPTIVVDYSDGTWEDTTLKLAEAAGLTDQAEVTIADFEAHVSDVAGKITVPEGKANIVSYNGPGQNNPIGMTTGPHAQLLGELGFTIEEPKAEWHAQEGGARSDFVFASYENLTELTAETTFILSQDNEGAQAFADDPVLANVPSVVNKQVYGLGKNSFRIDFYSATEIADGILQNFGNA</sequence>
<organism evidence="8 9">
    <name type="scientific">Brooklawnia propionicigenes</name>
    <dbReference type="NCBI Taxonomy" id="3041175"/>
    <lineage>
        <taxon>Bacteria</taxon>
        <taxon>Bacillati</taxon>
        <taxon>Actinomycetota</taxon>
        <taxon>Actinomycetes</taxon>
        <taxon>Propionibacteriales</taxon>
        <taxon>Propionibacteriaceae</taxon>
        <taxon>Brooklawnia</taxon>
    </lineage>
</organism>
<dbReference type="InterPro" id="IPR002491">
    <property type="entry name" value="ABC_transptr_periplasmic_BD"/>
</dbReference>
<evidence type="ECO:0000259" key="7">
    <source>
        <dbReference type="PROSITE" id="PS50983"/>
    </source>
</evidence>
<feature type="signal peptide" evidence="6">
    <location>
        <begin position="1"/>
        <end position="19"/>
    </location>
</feature>
<evidence type="ECO:0000313" key="8">
    <source>
        <dbReference type="EMBL" id="BEH03280.1"/>
    </source>
</evidence>
<evidence type="ECO:0000313" key="9">
    <source>
        <dbReference type="Proteomes" id="UP001431656"/>
    </source>
</evidence>
<reference evidence="8" key="1">
    <citation type="journal article" date="2024" name="Int. J. Syst. Evol. Microbiol.">
        <title>Brooklawnia propionicigenes sp. nov., a facultatively anaerobic, propionate-producing bacterium isolated from a methanogenic reactor treating waste from cattle farms.</title>
        <authorList>
            <person name="Akita Y."/>
            <person name="Ueki A."/>
            <person name="Tonouchi A."/>
            <person name="Sugawara Y."/>
            <person name="Honma S."/>
            <person name="Kaku N."/>
            <person name="Ueki K."/>
        </authorList>
    </citation>
    <scope>NUCLEOTIDE SEQUENCE</scope>
    <source>
        <strain evidence="8">SH051</strain>
    </source>
</reference>
<comment type="similarity">
    <text evidence="2">Belongs to the bacterial solute-binding protein 8 family.</text>
</comment>
<dbReference type="InterPro" id="IPR051313">
    <property type="entry name" value="Bact_iron-sidero_bind"/>
</dbReference>
<dbReference type="PANTHER" id="PTHR30532">
    <property type="entry name" value="IRON III DICITRATE-BINDING PERIPLASMIC PROTEIN"/>
    <property type="match status" value="1"/>
</dbReference>
<name>A0AAN0K7T1_9ACTN</name>
<feature type="compositionally biased region" description="Low complexity" evidence="5">
    <location>
        <begin position="31"/>
        <end position="46"/>
    </location>
</feature>
<dbReference type="Pfam" id="PF01497">
    <property type="entry name" value="Peripla_BP_2"/>
    <property type="match status" value="1"/>
</dbReference>
<keyword evidence="3" id="KW-0813">Transport</keyword>
<dbReference type="GO" id="GO:0030288">
    <property type="term" value="C:outer membrane-bounded periplasmic space"/>
    <property type="evidence" value="ECO:0007669"/>
    <property type="project" value="TreeGrafter"/>
</dbReference>
<gene>
    <name evidence="8" type="primary">fepB</name>
    <name evidence="8" type="ORF">brsh051_25610</name>
</gene>
<dbReference type="NCBIfam" id="NF008200">
    <property type="entry name" value="PRK10957.1"/>
    <property type="match status" value="1"/>
</dbReference>
<dbReference type="EMBL" id="AP028056">
    <property type="protein sequence ID" value="BEH03280.1"/>
    <property type="molecule type" value="Genomic_DNA"/>
</dbReference>
<dbReference type="SUPFAM" id="SSF53807">
    <property type="entry name" value="Helical backbone' metal receptor"/>
    <property type="match status" value="1"/>
</dbReference>
<feature type="chain" id="PRO_5042898438" evidence="6">
    <location>
        <begin position="20"/>
        <end position="332"/>
    </location>
</feature>
<comment type="subcellular location">
    <subcellularLocation>
        <location evidence="1">Cell envelope</location>
    </subcellularLocation>
</comment>
<protein>
    <submittedName>
        <fullName evidence="8">Fe2+-enterobactin ABC transporter substrate-binding protein</fullName>
    </submittedName>
</protein>
<proteinExistence type="inferred from homology"/>
<evidence type="ECO:0000256" key="4">
    <source>
        <dbReference type="ARBA" id="ARBA00022729"/>
    </source>
</evidence>
<evidence type="ECO:0000256" key="6">
    <source>
        <dbReference type="SAM" id="SignalP"/>
    </source>
</evidence>
<accession>A0AAN0K7T1</accession>
<evidence type="ECO:0000256" key="5">
    <source>
        <dbReference type="SAM" id="MobiDB-lite"/>
    </source>
</evidence>
<evidence type="ECO:0000256" key="3">
    <source>
        <dbReference type="ARBA" id="ARBA00022448"/>
    </source>
</evidence>
<dbReference type="Proteomes" id="UP001431656">
    <property type="component" value="Chromosome"/>
</dbReference>
<dbReference type="Gene3D" id="3.40.50.1980">
    <property type="entry name" value="Nitrogenase molybdenum iron protein domain"/>
    <property type="match status" value="2"/>
</dbReference>
<feature type="region of interest" description="Disordered" evidence="5">
    <location>
        <begin position="28"/>
        <end position="63"/>
    </location>
</feature>
<dbReference type="PANTHER" id="PTHR30532:SF24">
    <property type="entry name" value="FERRIC ENTEROBACTIN-BINDING PERIPLASMIC PROTEIN FEPB"/>
    <property type="match status" value="1"/>
</dbReference>
<dbReference type="RefSeq" id="WP_286265650.1">
    <property type="nucleotide sequence ID" value="NZ_AP028056.1"/>
</dbReference>
<dbReference type="KEGG" id="broo:brsh051_25610"/>
<feature type="domain" description="Fe/B12 periplasmic-binding" evidence="7">
    <location>
        <begin position="67"/>
        <end position="332"/>
    </location>
</feature>
<evidence type="ECO:0000256" key="1">
    <source>
        <dbReference type="ARBA" id="ARBA00004196"/>
    </source>
</evidence>
<dbReference type="GO" id="GO:1901678">
    <property type="term" value="P:iron coordination entity transport"/>
    <property type="evidence" value="ECO:0007669"/>
    <property type="project" value="UniProtKB-ARBA"/>
</dbReference>
<keyword evidence="4 6" id="KW-0732">Signal</keyword>
<keyword evidence="9" id="KW-1185">Reference proteome</keyword>
<dbReference type="AlphaFoldDB" id="A0AAN0K7T1"/>
<dbReference type="PROSITE" id="PS50983">
    <property type="entry name" value="FE_B12_PBP"/>
    <property type="match status" value="1"/>
</dbReference>
<dbReference type="PROSITE" id="PS51257">
    <property type="entry name" value="PROKAR_LIPOPROTEIN"/>
    <property type="match status" value="1"/>
</dbReference>